<comment type="caution">
    <text evidence="1">The sequence shown here is derived from an EMBL/GenBank/DDBJ whole genome shotgun (WGS) entry which is preliminary data.</text>
</comment>
<dbReference type="OrthoDB" id="4808153at2"/>
<evidence type="ECO:0000313" key="1">
    <source>
        <dbReference type="EMBL" id="TCC56140.1"/>
    </source>
</evidence>
<organism evidence="1 2">
    <name type="scientific">Kribbella pittospori</name>
    <dbReference type="NCBI Taxonomy" id="722689"/>
    <lineage>
        <taxon>Bacteria</taxon>
        <taxon>Bacillati</taxon>
        <taxon>Actinomycetota</taxon>
        <taxon>Actinomycetes</taxon>
        <taxon>Propionibacteriales</taxon>
        <taxon>Kribbellaceae</taxon>
        <taxon>Kribbella</taxon>
    </lineage>
</organism>
<proteinExistence type="predicted"/>
<dbReference type="AlphaFoldDB" id="A0A4R0K9F3"/>
<keyword evidence="2" id="KW-1185">Reference proteome</keyword>
<gene>
    <name evidence="1" type="ORF">E0H73_33835</name>
</gene>
<reference evidence="1 2" key="1">
    <citation type="submission" date="2019-02" db="EMBL/GenBank/DDBJ databases">
        <title>Kribbella capetownensis sp. nov. and Kribbella speibonae sp. nov., isolated from soil.</title>
        <authorList>
            <person name="Curtis S.M."/>
            <person name="Norton I."/>
            <person name="Everest G.J."/>
            <person name="Meyers P.R."/>
        </authorList>
    </citation>
    <scope>NUCLEOTIDE SEQUENCE [LARGE SCALE GENOMIC DNA]</scope>
    <source>
        <strain evidence="1 2">NRRL B-24813</strain>
    </source>
</reference>
<protein>
    <submittedName>
        <fullName evidence="1">Uncharacterized protein</fullName>
    </submittedName>
</protein>
<name>A0A4R0K9F3_9ACTN</name>
<dbReference type="EMBL" id="SJKB01000013">
    <property type="protein sequence ID" value="TCC56140.1"/>
    <property type="molecule type" value="Genomic_DNA"/>
</dbReference>
<sequence>MEWLLAALGGGGLALAARYLWVRRGSRRLDRAELEQIRVLADDDVTLLGEELRRLGERVEGRELGAEARRDYQQALDAYQSAQRSVRELKSVDDISTITDTLAGARYAMICVLARVDGRPIPERRVPCFFNPQHGPSTTDVVWTWPGRGTRTVPACAQDAARVKVHDDPEIRYVRYGTRRVPYWEAGTAVAPYGRGYFTHGGGATFIALAAFEGQSGAPGGWGSWDGGIGHGGFDGGHGGFDGVGDGGGGGDG</sequence>
<dbReference type="Proteomes" id="UP000291144">
    <property type="component" value="Unassembled WGS sequence"/>
</dbReference>
<accession>A0A4R0K9F3</accession>
<evidence type="ECO:0000313" key="2">
    <source>
        <dbReference type="Proteomes" id="UP000291144"/>
    </source>
</evidence>
<dbReference type="RefSeq" id="WP_131363299.1">
    <property type="nucleotide sequence ID" value="NZ_SJKB01000013.1"/>
</dbReference>